<keyword evidence="1" id="KW-0472">Membrane</keyword>
<evidence type="ECO:0000256" key="1">
    <source>
        <dbReference type="SAM" id="Phobius"/>
    </source>
</evidence>
<evidence type="ECO:0008006" key="4">
    <source>
        <dbReference type="Google" id="ProtNLM"/>
    </source>
</evidence>
<feature type="transmembrane region" description="Helical" evidence="1">
    <location>
        <begin position="54"/>
        <end position="72"/>
    </location>
</feature>
<reference evidence="2" key="1">
    <citation type="submission" date="2021-08" db="EMBL/GenBank/DDBJ databases">
        <title>Flavobacterium sp. strain CC-SYL302.</title>
        <authorList>
            <person name="Lin S.-Y."/>
            <person name="Lee T.-H."/>
            <person name="Young C.-C."/>
        </authorList>
    </citation>
    <scope>NUCLEOTIDE SEQUENCE</scope>
    <source>
        <strain evidence="2">CC-SYL302</strain>
    </source>
</reference>
<dbReference type="RefSeq" id="WP_264432656.1">
    <property type="nucleotide sequence ID" value="NZ_CP081495.1"/>
</dbReference>
<keyword evidence="1" id="KW-0812">Transmembrane</keyword>
<proteinExistence type="predicted"/>
<evidence type="ECO:0000313" key="3">
    <source>
        <dbReference type="Proteomes" id="UP001163328"/>
    </source>
</evidence>
<name>A0ABY6M1C2_9FLAO</name>
<keyword evidence="3" id="KW-1185">Reference proteome</keyword>
<accession>A0ABY6M1C2</accession>
<dbReference type="Proteomes" id="UP001163328">
    <property type="component" value="Chromosome"/>
</dbReference>
<evidence type="ECO:0000313" key="2">
    <source>
        <dbReference type="EMBL" id="UYW00668.1"/>
    </source>
</evidence>
<dbReference type="EMBL" id="CP081495">
    <property type="protein sequence ID" value="UYW00668.1"/>
    <property type="molecule type" value="Genomic_DNA"/>
</dbReference>
<sequence length="211" mass="23964">MEPLDKKIKELANEQRIEPSAQSWQHLASMLDKALPSEPELVNQATKNIVWKRYLSLAAVFALGFGFALYLLDSNKSENESENKPVVLVEVDSVAQPFLPDELDQDVNINLLPATQIASPKNSNADKNIIVAETENYVIPDSVIKSETHYATGTLQIEWENKQNFEVDVSPKMLLKQTERELNFEKANTELSKKEGKFQKIRMAISNRNYE</sequence>
<keyword evidence="1" id="KW-1133">Transmembrane helix</keyword>
<gene>
    <name evidence="2" type="ORF">K5I29_08985</name>
</gene>
<protein>
    <recommendedName>
        <fullName evidence="4">Anti-sigma factor</fullName>
    </recommendedName>
</protein>
<organism evidence="2 3">
    <name type="scientific">Flavobacterium agricola</name>
    <dbReference type="NCBI Taxonomy" id="2870839"/>
    <lineage>
        <taxon>Bacteria</taxon>
        <taxon>Pseudomonadati</taxon>
        <taxon>Bacteroidota</taxon>
        <taxon>Flavobacteriia</taxon>
        <taxon>Flavobacteriales</taxon>
        <taxon>Flavobacteriaceae</taxon>
        <taxon>Flavobacterium</taxon>
    </lineage>
</organism>